<dbReference type="PANTHER" id="PTHR43857">
    <property type="entry name" value="BLR7761 PROTEIN"/>
    <property type="match status" value="1"/>
</dbReference>
<keyword evidence="2" id="KW-1185">Reference proteome</keyword>
<sequence>MQIYQNTKIASNKSLYISGQTPSKEGLTPQSIEEQTEVVLEKITAALHEHDLTVDDLVKITIYITDISYLLSVRSVLADFIGESKPTATLVVVAGLIDPDFKVEIDAIAAF</sequence>
<dbReference type="SUPFAM" id="SSF55298">
    <property type="entry name" value="YjgF-like"/>
    <property type="match status" value="1"/>
</dbReference>
<dbReference type="EMBL" id="MIJZ01000012">
    <property type="protein sequence ID" value="OEG12153.1"/>
    <property type="molecule type" value="Genomic_DNA"/>
</dbReference>
<dbReference type="InterPro" id="IPR035959">
    <property type="entry name" value="RutC-like_sf"/>
</dbReference>
<evidence type="ECO:0000313" key="1">
    <source>
        <dbReference type="EMBL" id="OEG12153.1"/>
    </source>
</evidence>
<dbReference type="CDD" id="cd00448">
    <property type="entry name" value="YjgF_YER057c_UK114_family"/>
    <property type="match status" value="1"/>
</dbReference>
<dbReference type="Gene3D" id="3.30.1330.40">
    <property type="entry name" value="RutC-like"/>
    <property type="match status" value="1"/>
</dbReference>
<dbReference type="Pfam" id="PF01042">
    <property type="entry name" value="Ribonuc_L-PSP"/>
    <property type="match status" value="1"/>
</dbReference>
<evidence type="ECO:0000313" key="2">
    <source>
        <dbReference type="Proteomes" id="UP000094068"/>
    </source>
</evidence>
<dbReference type="STRING" id="903984.BCR21_07910"/>
<dbReference type="RefSeq" id="WP_069645982.1">
    <property type="nucleotide sequence ID" value="NZ_MIJZ01000012.1"/>
</dbReference>
<organism evidence="1 2">
    <name type="scientific">Enterococcus ureasiticus</name>
    <dbReference type="NCBI Taxonomy" id="903984"/>
    <lineage>
        <taxon>Bacteria</taxon>
        <taxon>Bacillati</taxon>
        <taxon>Bacillota</taxon>
        <taxon>Bacilli</taxon>
        <taxon>Lactobacillales</taxon>
        <taxon>Enterococcaceae</taxon>
        <taxon>Enterococcus</taxon>
    </lineage>
</organism>
<dbReference type="Proteomes" id="UP000094068">
    <property type="component" value="Unassembled WGS sequence"/>
</dbReference>
<name>A0A1E5GHE6_9ENTE</name>
<reference evidence="2" key="1">
    <citation type="submission" date="2016-09" db="EMBL/GenBank/DDBJ databases">
        <authorList>
            <person name="Gulvik C.A."/>
        </authorList>
    </citation>
    <scope>NUCLEOTIDE SEQUENCE [LARGE SCALE GENOMIC DNA]</scope>
    <source>
        <strain evidence="2">DSM 23328</strain>
    </source>
</reference>
<dbReference type="OrthoDB" id="9815126at2"/>
<accession>A0A1E5GHE6</accession>
<gene>
    <name evidence="1" type="ORF">BCR21_07910</name>
</gene>
<dbReference type="InterPro" id="IPR006175">
    <property type="entry name" value="YjgF/YER057c/UK114"/>
</dbReference>
<proteinExistence type="predicted"/>
<protein>
    <submittedName>
        <fullName evidence="1">Enamine deaminase RidA</fullName>
    </submittedName>
</protein>
<dbReference type="AlphaFoldDB" id="A0A1E5GHE6"/>
<comment type="caution">
    <text evidence="1">The sequence shown here is derived from an EMBL/GenBank/DDBJ whole genome shotgun (WGS) entry which is preliminary data.</text>
</comment>
<dbReference type="PANTHER" id="PTHR43857:SF1">
    <property type="entry name" value="YJGH FAMILY PROTEIN"/>
    <property type="match status" value="1"/>
</dbReference>